<dbReference type="STRING" id="272630.MexAM1_META1p1873"/>
<keyword evidence="2" id="KW-1185">Reference proteome</keyword>
<name>C5B1S9_METEA</name>
<accession>C5B1S9</accession>
<protein>
    <submittedName>
        <fullName evidence="1">Uncharacterized protein</fullName>
    </submittedName>
</protein>
<dbReference type="RefSeq" id="WP_012752683.1">
    <property type="nucleotide sequence ID" value="NC_012808.1"/>
</dbReference>
<organism evidence="1 2">
    <name type="scientific">Methylorubrum extorquens (strain ATCC 14718 / DSM 1338 / JCM 2805 / NCIMB 9133 / AM1)</name>
    <name type="common">Methylobacterium extorquens</name>
    <dbReference type="NCBI Taxonomy" id="272630"/>
    <lineage>
        <taxon>Bacteria</taxon>
        <taxon>Pseudomonadati</taxon>
        <taxon>Pseudomonadota</taxon>
        <taxon>Alphaproteobacteria</taxon>
        <taxon>Hyphomicrobiales</taxon>
        <taxon>Methylobacteriaceae</taxon>
        <taxon>Methylorubrum</taxon>
    </lineage>
</organism>
<dbReference type="EMBL" id="CP001510">
    <property type="protein sequence ID" value="ACS39713.1"/>
    <property type="molecule type" value="Genomic_DNA"/>
</dbReference>
<gene>
    <name evidence="1" type="ordered locus">MexAM1_META1p1873</name>
</gene>
<dbReference type="HOGENOM" id="CLU_1341970_0_0_5"/>
<dbReference type="Proteomes" id="UP000009081">
    <property type="component" value="Chromosome"/>
</dbReference>
<reference evidence="1 2" key="1">
    <citation type="journal article" date="2009" name="PLoS ONE">
        <title>Methylobacterium genome sequences: a reference blueprint to investigate microbial metabolism of C1 compounds from natural and industrial sources.</title>
        <authorList>
            <person name="Vuilleumier S."/>
            <person name="Chistoserdova L."/>
            <person name="Lee M.-C."/>
            <person name="Bringel F."/>
            <person name="Lajus A."/>
            <person name="Zhou Y."/>
            <person name="Gourion B."/>
            <person name="Barbe V."/>
            <person name="Chang J."/>
            <person name="Cruveiller S."/>
            <person name="Dossat C."/>
            <person name="Gillett W."/>
            <person name="Gruffaz C."/>
            <person name="Haugen E."/>
            <person name="Hourcade E."/>
            <person name="Levy R."/>
            <person name="Mangenot S."/>
            <person name="Muller E."/>
            <person name="Nadalig T."/>
            <person name="Pagni M."/>
            <person name="Penny C."/>
            <person name="Peyraud R."/>
            <person name="Robinson D.G."/>
            <person name="Roche D."/>
            <person name="Rouy Z."/>
            <person name="Saenampechek C."/>
            <person name="Salvignol G."/>
            <person name="Vallenet D."/>
            <person name="Wu Z."/>
            <person name="Marx C.J."/>
            <person name="Vorholt J.A."/>
            <person name="Olson M.V."/>
            <person name="Kaul R."/>
            <person name="Weissenbach J."/>
            <person name="Medigue C."/>
            <person name="Lidstrom M.E."/>
        </authorList>
    </citation>
    <scope>NUCLEOTIDE SEQUENCE [LARGE SCALE GENOMIC DNA]</scope>
    <source>
        <strain evidence="2">ATCC 14718 / DSM 1338 / JCM 2805 / NCIMB 9133 / AM1</strain>
    </source>
</reference>
<dbReference type="eggNOG" id="ENOG50311TD">
    <property type="taxonomic scope" value="Bacteria"/>
</dbReference>
<sequence>MARAARPRPEDRVAPPARSTLEERYAAAQRAARAAADHVAQVSAQALAKLLRGGPEARFAALADPASCLTPEHRGQLLASLRGQAAPARPISAATASWWAIWRSRLPYRVVPLALRGIGAAALIGLGLLAWHRTPAGWVTITGRQALLAPWQLPDGSRSETTLTPGQHYPLVRWEGEVGILRLWLPGRGYAETRVGRAYLQDGR</sequence>
<evidence type="ECO:0000313" key="2">
    <source>
        <dbReference type="Proteomes" id="UP000009081"/>
    </source>
</evidence>
<dbReference type="AlphaFoldDB" id="C5B1S9"/>
<evidence type="ECO:0000313" key="1">
    <source>
        <dbReference type="EMBL" id="ACS39713.1"/>
    </source>
</evidence>
<dbReference type="KEGG" id="mea:Mex_1p1873"/>
<proteinExistence type="predicted"/>